<evidence type="ECO:0000313" key="1">
    <source>
        <dbReference type="EMBL" id="GGD20820.1"/>
    </source>
</evidence>
<evidence type="ECO:0008006" key="3">
    <source>
        <dbReference type="Google" id="ProtNLM"/>
    </source>
</evidence>
<gene>
    <name evidence="1" type="ORF">GCM10007231_19950</name>
</gene>
<dbReference type="RefSeq" id="WP_158630717.1">
    <property type="nucleotide sequence ID" value="NZ_BMCK01000003.1"/>
</dbReference>
<reference evidence="2" key="1">
    <citation type="journal article" date="2019" name="Int. J. Syst. Evol. Microbiol.">
        <title>The Global Catalogue of Microorganisms (GCM) 10K type strain sequencing project: providing services to taxonomists for standard genome sequencing and annotation.</title>
        <authorList>
            <consortium name="The Broad Institute Genomics Platform"/>
            <consortium name="The Broad Institute Genome Sequencing Center for Infectious Disease"/>
            <person name="Wu L."/>
            <person name="Ma J."/>
        </authorList>
    </citation>
    <scope>NUCLEOTIDE SEQUENCE [LARGE SCALE GENOMIC DNA]</scope>
    <source>
        <strain evidence="2">CCM 7403</strain>
    </source>
</reference>
<name>A0ABQ1QA74_9ACTN</name>
<proteinExistence type="predicted"/>
<evidence type="ECO:0000313" key="2">
    <source>
        <dbReference type="Proteomes" id="UP000630594"/>
    </source>
</evidence>
<sequence>MVPDGLPGGLVDDAAVIIFVAKTVREELKKFRAWEATIGGGPVAEEPDFD</sequence>
<comment type="caution">
    <text evidence="1">The sequence shown here is derived from an EMBL/GenBank/DDBJ whole genome shotgun (WGS) entry which is preliminary data.</text>
</comment>
<organism evidence="1 2">
    <name type="scientific">Nocardioides daphniae</name>
    <dbReference type="NCBI Taxonomy" id="402297"/>
    <lineage>
        <taxon>Bacteria</taxon>
        <taxon>Bacillati</taxon>
        <taxon>Actinomycetota</taxon>
        <taxon>Actinomycetes</taxon>
        <taxon>Propionibacteriales</taxon>
        <taxon>Nocardioidaceae</taxon>
        <taxon>Nocardioides</taxon>
    </lineage>
</organism>
<dbReference type="Proteomes" id="UP000630594">
    <property type="component" value="Unassembled WGS sequence"/>
</dbReference>
<accession>A0ABQ1QA74</accession>
<dbReference type="EMBL" id="BMCK01000003">
    <property type="protein sequence ID" value="GGD20820.1"/>
    <property type="molecule type" value="Genomic_DNA"/>
</dbReference>
<keyword evidence="2" id="KW-1185">Reference proteome</keyword>
<protein>
    <recommendedName>
        <fullName evidence="3">DUF1232 domain-containing protein</fullName>
    </recommendedName>
</protein>